<reference evidence="6 7" key="1">
    <citation type="journal article" date="2024" name="IMA Fungus">
        <title>IMA Genome - F19 : A genome assembly and annotation guide to empower mycologists, including annotated draft genome sequences of Ceratocystis pirilliformis, Diaporthe australafricana, Fusarium ophioides, Paecilomyces lecythidis, and Sporothrix stenoceras.</title>
        <authorList>
            <person name="Aylward J."/>
            <person name="Wilson A.M."/>
            <person name="Visagie C.M."/>
            <person name="Spraker J."/>
            <person name="Barnes I."/>
            <person name="Buitendag C."/>
            <person name="Ceriani C."/>
            <person name="Del Mar Angel L."/>
            <person name="du Plessis D."/>
            <person name="Fuchs T."/>
            <person name="Gasser K."/>
            <person name="Kramer D."/>
            <person name="Li W."/>
            <person name="Munsamy K."/>
            <person name="Piso A."/>
            <person name="Price J.L."/>
            <person name="Sonnekus B."/>
            <person name="Thomas C."/>
            <person name="van der Nest A."/>
            <person name="van Dijk A."/>
            <person name="van Heerden A."/>
            <person name="van Vuuren N."/>
            <person name="Yilmaz N."/>
            <person name="Duong T.A."/>
            <person name="van der Merwe N.A."/>
            <person name="Wingfield M.J."/>
            <person name="Wingfield B.D."/>
        </authorList>
    </citation>
    <scope>NUCLEOTIDE SEQUENCE [LARGE SCALE GENOMIC DNA]</scope>
    <source>
        <strain evidence="6 7">CMW 18167</strain>
    </source>
</reference>
<dbReference type="EMBL" id="JAVDPF010000053">
    <property type="protein sequence ID" value="KAL1866140.1"/>
    <property type="molecule type" value="Genomic_DNA"/>
</dbReference>
<evidence type="ECO:0000256" key="3">
    <source>
        <dbReference type="ARBA" id="ARBA00022723"/>
    </source>
</evidence>
<evidence type="ECO:0000313" key="7">
    <source>
        <dbReference type="Proteomes" id="UP001583193"/>
    </source>
</evidence>
<name>A0ABR3WR53_9EURO</name>
<dbReference type="PANTHER" id="PTHR42978">
    <property type="entry name" value="QUORUM-QUENCHING LACTONASE YTNP-RELATED-RELATED"/>
    <property type="match status" value="1"/>
</dbReference>
<evidence type="ECO:0000256" key="4">
    <source>
        <dbReference type="ARBA" id="ARBA00022801"/>
    </source>
</evidence>
<dbReference type="InterPro" id="IPR051013">
    <property type="entry name" value="MBL_superfamily_lactonases"/>
</dbReference>
<comment type="similarity">
    <text evidence="2">Belongs to the metallo-beta-lactamase superfamily.</text>
</comment>
<dbReference type="Gene3D" id="3.60.15.10">
    <property type="entry name" value="Ribonuclease Z/Hydroxyacylglutathione hydrolase-like"/>
    <property type="match status" value="1"/>
</dbReference>
<comment type="caution">
    <text evidence="6">The sequence shown here is derived from an EMBL/GenBank/DDBJ whole genome shotgun (WGS) entry which is preliminary data.</text>
</comment>
<dbReference type="Proteomes" id="UP001583193">
    <property type="component" value="Unassembled WGS sequence"/>
</dbReference>
<protein>
    <recommendedName>
        <fullName evidence="8">Metallo-hydrolase/oxidoreductase</fullName>
    </recommendedName>
</protein>
<dbReference type="CDD" id="cd07730">
    <property type="entry name" value="metallo-hydrolase-like_MBL-fold"/>
    <property type="match status" value="1"/>
</dbReference>
<sequence length="327" mass="35810">MAHKDQYKPFTVPPTSPNETYVTISALEGGMLTLPESLFVADADPKRKSTVPSLSFLIQHPSTNGGSSTKLVFDLGLKRDLTKYPPAQQAHISQRQPIETRPDVADSLRSGGIDPAHDVDYVILSHVHWDHVGTPSDFPNSKFIVGSGTIDLLKHGASPYYPAETFDPVMLPHLRTLELPPTGETLPGAPSPSPKKTTHTWAAFPHNASLFPRTIDFFSDSSLYIIDAPGHLYGHINLLARIAPGKWVYLGGDCCHDIRILRGEKDIAMYDDGCGGLRSVHVDVGLARDTINRVGRLLDAAERIEVVVAHDKTWSESNRGRFLPGTL</sequence>
<dbReference type="SUPFAM" id="SSF56281">
    <property type="entry name" value="Metallo-hydrolase/oxidoreductase"/>
    <property type="match status" value="1"/>
</dbReference>
<evidence type="ECO:0000256" key="2">
    <source>
        <dbReference type="ARBA" id="ARBA00007749"/>
    </source>
</evidence>
<keyword evidence="5" id="KW-0862">Zinc</keyword>
<dbReference type="InterPro" id="IPR036866">
    <property type="entry name" value="RibonucZ/Hydroxyglut_hydro"/>
</dbReference>
<proteinExistence type="inferred from homology"/>
<evidence type="ECO:0000256" key="1">
    <source>
        <dbReference type="ARBA" id="ARBA00001947"/>
    </source>
</evidence>
<keyword evidence="3" id="KW-0479">Metal-binding</keyword>
<evidence type="ECO:0008006" key="8">
    <source>
        <dbReference type="Google" id="ProtNLM"/>
    </source>
</evidence>
<evidence type="ECO:0000313" key="6">
    <source>
        <dbReference type="EMBL" id="KAL1866140.1"/>
    </source>
</evidence>
<evidence type="ECO:0000256" key="5">
    <source>
        <dbReference type="ARBA" id="ARBA00022833"/>
    </source>
</evidence>
<accession>A0ABR3WR53</accession>
<organism evidence="6 7">
    <name type="scientific">Paecilomyces lecythidis</name>
    <dbReference type="NCBI Taxonomy" id="3004212"/>
    <lineage>
        <taxon>Eukaryota</taxon>
        <taxon>Fungi</taxon>
        <taxon>Dikarya</taxon>
        <taxon>Ascomycota</taxon>
        <taxon>Pezizomycotina</taxon>
        <taxon>Eurotiomycetes</taxon>
        <taxon>Eurotiomycetidae</taxon>
        <taxon>Eurotiales</taxon>
        <taxon>Thermoascaceae</taxon>
        <taxon>Paecilomyces</taxon>
    </lineage>
</organism>
<comment type="cofactor">
    <cofactor evidence="1">
        <name>Zn(2+)</name>
        <dbReference type="ChEBI" id="CHEBI:29105"/>
    </cofactor>
</comment>
<keyword evidence="7" id="KW-1185">Reference proteome</keyword>
<dbReference type="PANTHER" id="PTHR42978:SF2">
    <property type="entry name" value="102 KBASES UNSTABLE REGION: FROM 1 TO 119443"/>
    <property type="match status" value="1"/>
</dbReference>
<keyword evidence="4" id="KW-0378">Hydrolase</keyword>
<gene>
    <name evidence="6" type="ORF">Plec18167_009139</name>
</gene>